<protein>
    <submittedName>
        <fullName evidence="1">ATP-dependent DNA helicase Snf21</fullName>
    </submittedName>
</protein>
<keyword evidence="1" id="KW-0547">Nucleotide-binding</keyword>
<organism evidence="1 2">
    <name type="scientific">Kickxella alabastrina</name>
    <dbReference type="NCBI Taxonomy" id="61397"/>
    <lineage>
        <taxon>Eukaryota</taxon>
        <taxon>Fungi</taxon>
        <taxon>Fungi incertae sedis</taxon>
        <taxon>Zoopagomycota</taxon>
        <taxon>Kickxellomycotina</taxon>
        <taxon>Kickxellomycetes</taxon>
        <taxon>Kickxellales</taxon>
        <taxon>Kickxellaceae</taxon>
        <taxon>Kickxella</taxon>
    </lineage>
</organism>
<keyword evidence="1" id="KW-0347">Helicase</keyword>
<keyword evidence="1" id="KW-0067">ATP-binding</keyword>
<proteinExistence type="predicted"/>
<accession>A0ACC1I9W0</accession>
<reference evidence="1" key="1">
    <citation type="submission" date="2022-07" db="EMBL/GenBank/DDBJ databases">
        <title>Phylogenomic reconstructions and comparative analyses of Kickxellomycotina fungi.</title>
        <authorList>
            <person name="Reynolds N.K."/>
            <person name="Stajich J.E."/>
            <person name="Barry K."/>
            <person name="Grigoriev I.V."/>
            <person name="Crous P."/>
            <person name="Smith M.E."/>
        </authorList>
    </citation>
    <scope>NUCLEOTIDE SEQUENCE</scope>
    <source>
        <strain evidence="1">Benny 63K</strain>
    </source>
</reference>
<evidence type="ECO:0000313" key="1">
    <source>
        <dbReference type="EMBL" id="KAJ1890689.1"/>
    </source>
</evidence>
<evidence type="ECO:0000313" key="2">
    <source>
        <dbReference type="Proteomes" id="UP001150581"/>
    </source>
</evidence>
<dbReference type="EMBL" id="JANBPG010001294">
    <property type="protein sequence ID" value="KAJ1890689.1"/>
    <property type="molecule type" value="Genomic_DNA"/>
</dbReference>
<dbReference type="Proteomes" id="UP001150581">
    <property type="component" value="Unassembled WGS sequence"/>
</dbReference>
<comment type="caution">
    <text evidence="1">The sequence shown here is derived from an EMBL/GenBank/DDBJ whole genome shotgun (WGS) entry which is preliminary data.</text>
</comment>
<keyword evidence="2" id="KW-1185">Reference proteome</keyword>
<keyword evidence="1" id="KW-0378">Hydrolase</keyword>
<feature type="non-terminal residue" evidence="1">
    <location>
        <position position="1"/>
    </location>
</feature>
<sequence length="702" mass="78500">LLVTGHKVLIFFQMTKIMTIMQDFLDWRGIASLRLDGSTSDDDRREYMHTFNKPDSPYKVFMLSTRAGGQGLNLQTADTVVIFDSDWNPSADAQAMDRAHRIGQENEVRILRLISRGTVEEDVLARAEHKRDLDGKVIQAGKFDNKTSSEERERLLRSLLRAKEAEAEEMADAEAETNPDDELNEMIARSDEERIIFARMDMERRERELAEWREAGHATSPPPERLITDSELPEEYLQDYDPAEEKRKAEEEATRDKSRNTRRVYYDDGLSEEQWLDALEDDNADIDDIVNQKRERAERKRKRIEERLLQQHLSGQQAEAGANGSAAGDGGGDYGEGENDEDGDSDANVDADADDDDDSDGDHGRVRSSGNAARSKGTRDAAALSTPRKRGRPRLSANGAAPTTKPPSNDGGSVAGRRKRPRLAGADLDDDDVASASASVAGAMTPTSTPARKARRKTGAADMLSSAERARMDEIFEASFAAVEACVDEEYGRRRCDLFLELPSRRDYPDYYVIIRQPIAMKNIRRNVKAHKYAQVADFHRDWKLMFDNARTYNEEGSMVYDDACQMQRALEDKLNEMTGENYRSPVGTQSPLHPTFAAAIQQQQLVVTSTSESVGSGAPISAMLSNPTPDNGVVVHHAAAHSTAEPSPAALPHHDHHHYQTQHHVQHQQHLHGTPHHESFAANMSRHTVNDSYDEDVDEDL</sequence>
<name>A0ACC1I9W0_9FUNG</name>
<gene>
    <name evidence="1" type="primary">snf21_1</name>
    <name evidence="1" type="ORF">LPJ66_007327</name>
</gene>